<comment type="catalytic activity">
    <reaction evidence="1">
        <text>ATP + protein L-histidine = ADP + protein N-phospho-L-histidine.</text>
        <dbReference type="EC" id="2.7.13.3"/>
    </reaction>
</comment>
<dbReference type="SUPFAM" id="SSF48452">
    <property type="entry name" value="TPR-like"/>
    <property type="match status" value="1"/>
</dbReference>
<dbReference type="InterPro" id="IPR004358">
    <property type="entry name" value="Sig_transdc_His_kin-like_C"/>
</dbReference>
<comment type="cofactor">
    <cofactor evidence="2">
        <name>[4Fe-4S] cluster</name>
        <dbReference type="ChEBI" id="CHEBI:49883"/>
    </cofactor>
</comment>
<keyword evidence="16" id="KW-0411">Iron-sulfur</keyword>
<keyword evidence="6" id="KW-0004">4Fe-4S</keyword>
<evidence type="ECO:0000256" key="1">
    <source>
        <dbReference type="ARBA" id="ARBA00000085"/>
    </source>
</evidence>
<dbReference type="GO" id="GO:0000155">
    <property type="term" value="F:phosphorelay sensor kinase activity"/>
    <property type="evidence" value="ECO:0007669"/>
    <property type="project" value="InterPro"/>
</dbReference>
<dbReference type="GO" id="GO:0051539">
    <property type="term" value="F:4 iron, 4 sulfur cluster binding"/>
    <property type="evidence" value="ECO:0007669"/>
    <property type="project" value="UniProtKB-KW"/>
</dbReference>
<evidence type="ECO:0000313" key="22">
    <source>
        <dbReference type="EMBL" id="KEQ31347.1"/>
    </source>
</evidence>
<dbReference type="eggNOG" id="COG4585">
    <property type="taxonomic scope" value="Bacteria"/>
</dbReference>
<dbReference type="InterPro" id="IPR011990">
    <property type="entry name" value="TPR-like_helical_dom_sf"/>
</dbReference>
<evidence type="ECO:0000256" key="16">
    <source>
        <dbReference type="ARBA" id="ARBA00023014"/>
    </source>
</evidence>
<evidence type="ECO:0000256" key="19">
    <source>
        <dbReference type="SAM" id="Coils"/>
    </source>
</evidence>
<evidence type="ECO:0000256" key="14">
    <source>
        <dbReference type="ARBA" id="ARBA00023004"/>
    </source>
</evidence>
<dbReference type="Gene3D" id="1.20.5.1930">
    <property type="match status" value="1"/>
</dbReference>
<dbReference type="PANTHER" id="PTHR24421:SF10">
    <property type="entry name" value="NITRATE_NITRITE SENSOR PROTEIN NARQ"/>
    <property type="match status" value="1"/>
</dbReference>
<dbReference type="AlphaFoldDB" id="A0A081PKX4"/>
<sequence length="650" mass="74757">MYRQLGQIKNQEEKAVGLLDLSFFWSDHNVTKALHYISEAKNLLGTKIQTDYYGGLIAFYTASVYFDKDPDKAKDLYMEAERLLQKVDRAQELKAVRYRARIWGSYGALLQREDKANEYVDILLDKVIPLAEQTKDVTLLGINYQNVAMNLMNLQEYAKAAQYYRKALSLLREQANASEERLTLYVNAARNALYAKEYHQSKMMLDTASVIANLIPNSIYVPMYHTVAGSYHAAVKNFEKAHEHLSEGLITAKILKNDELISTLLYDQFKVYQQNKQHVKAKGKLLEVLPYVEKTSSLANKQMVYYHLATTTVSLNQYQEAVKWYEAYKVVTDSLFTNKNRAQILELERKYQTTEKEKELLKIKSQHQEQSLALQKNRSIAIIFASLCTLLFVLGFTWYRTQKSKKRLLEQKELLLQEELKNHRQKSTIHQYNAMLQGEEKERSRLARDLHDGLGGMLASVKMKLSAVTDNMGLQRVDAVAIGDLQSIISQLDQSVNELRRVSHNLMPDSLLYRGLEDAIRDLCKSMTQSCMSIDFQSFRLRGDYSHLFLMSVYRIVQELLTNALKHSEADQVWVQCSEENDILHLSVEDNGKGFKQSTENVNNIGMGLSNIRNRIALLNGHFEIDTYPGKGSSFHVQIPMYEQQNVPNS</sequence>
<keyword evidence="20" id="KW-0472">Membrane</keyword>
<comment type="function">
    <text evidence="17">Member of the two-component regulatory system NreB/NreC involved in the control of dissimilatory nitrate/nitrite reduction in response to oxygen. NreB functions as a direct oxygen sensor histidine kinase which is autophosphorylated, in the absence of oxygen, probably at the conserved histidine residue, and transfers its phosphate group probably to a conserved aspartate residue of NreC. NreB/NreC activates the expression of the nitrate (narGHJI) and nitrite (nir) reductase operons, as well as the putative nitrate transporter gene narT.</text>
</comment>
<evidence type="ECO:0000256" key="5">
    <source>
        <dbReference type="ARBA" id="ARBA00017322"/>
    </source>
</evidence>
<accession>A0A081PKX4</accession>
<dbReference type="EC" id="2.7.13.3" evidence="4"/>
<keyword evidence="19" id="KW-0175">Coiled coil</keyword>
<name>A0A081PKX4_9SPHI</name>
<dbReference type="GO" id="GO:0016020">
    <property type="term" value="C:membrane"/>
    <property type="evidence" value="ECO:0007669"/>
    <property type="project" value="InterPro"/>
</dbReference>
<evidence type="ECO:0000256" key="10">
    <source>
        <dbReference type="ARBA" id="ARBA00022723"/>
    </source>
</evidence>
<dbReference type="CDD" id="cd16917">
    <property type="entry name" value="HATPase_UhpB-NarQ-NarX-like"/>
    <property type="match status" value="1"/>
</dbReference>
<keyword evidence="11" id="KW-0547">Nucleotide-binding</keyword>
<dbReference type="PROSITE" id="PS50109">
    <property type="entry name" value="HIS_KIN"/>
    <property type="match status" value="1"/>
</dbReference>
<gene>
    <name evidence="22" type="ORF">N180_07615</name>
</gene>
<evidence type="ECO:0000259" key="21">
    <source>
        <dbReference type="PROSITE" id="PS50109"/>
    </source>
</evidence>
<evidence type="ECO:0000313" key="23">
    <source>
        <dbReference type="Proteomes" id="UP000028007"/>
    </source>
</evidence>
<evidence type="ECO:0000256" key="18">
    <source>
        <dbReference type="ARBA" id="ARBA00030800"/>
    </source>
</evidence>
<dbReference type="Gene3D" id="3.30.565.10">
    <property type="entry name" value="Histidine kinase-like ATPase, C-terminal domain"/>
    <property type="match status" value="1"/>
</dbReference>
<keyword evidence="7" id="KW-0963">Cytoplasm</keyword>
<keyword evidence="20" id="KW-0812">Transmembrane</keyword>
<dbReference type="SMART" id="SM00387">
    <property type="entry name" value="HATPase_c"/>
    <property type="match status" value="1"/>
</dbReference>
<organism evidence="22 23">
    <name type="scientific">Pedobacter antarcticus 4BY</name>
    <dbReference type="NCBI Taxonomy" id="1358423"/>
    <lineage>
        <taxon>Bacteria</taxon>
        <taxon>Pseudomonadati</taxon>
        <taxon>Bacteroidota</taxon>
        <taxon>Sphingobacteriia</taxon>
        <taxon>Sphingobacteriales</taxon>
        <taxon>Sphingobacteriaceae</taxon>
        <taxon>Pedobacter</taxon>
    </lineage>
</organism>
<evidence type="ECO:0000256" key="11">
    <source>
        <dbReference type="ARBA" id="ARBA00022741"/>
    </source>
</evidence>
<dbReference type="GO" id="GO:0046872">
    <property type="term" value="F:metal ion binding"/>
    <property type="evidence" value="ECO:0007669"/>
    <property type="project" value="UniProtKB-KW"/>
</dbReference>
<dbReference type="GO" id="GO:0005737">
    <property type="term" value="C:cytoplasm"/>
    <property type="evidence" value="ECO:0007669"/>
    <property type="project" value="UniProtKB-SubCell"/>
</dbReference>
<evidence type="ECO:0000256" key="3">
    <source>
        <dbReference type="ARBA" id="ARBA00004496"/>
    </source>
</evidence>
<evidence type="ECO:0000256" key="20">
    <source>
        <dbReference type="SAM" id="Phobius"/>
    </source>
</evidence>
<reference evidence="22 23" key="1">
    <citation type="journal article" date="1992" name="Int. J. Syst. Bacteriol.">
        <title>Sphingobacterium antarcticus sp. nov. a Psychrotrophic Bacterium from the Soils of Schirmacher Oasis, Antarctica.</title>
        <authorList>
            <person name="Shivaji S."/>
            <person name="Ray M.K."/>
            <person name="Rao N.S."/>
            <person name="Saiserr L."/>
            <person name="Jagannadham M.V."/>
            <person name="Kumar G.S."/>
            <person name="Reddy G."/>
            <person name="Bhargava P.M."/>
        </authorList>
    </citation>
    <scope>NUCLEOTIDE SEQUENCE [LARGE SCALE GENOMIC DNA]</scope>
    <source>
        <strain evidence="22 23">4BY</strain>
    </source>
</reference>
<comment type="subcellular location">
    <subcellularLocation>
        <location evidence="3">Cytoplasm</location>
    </subcellularLocation>
</comment>
<dbReference type="Pfam" id="PF07730">
    <property type="entry name" value="HisKA_3"/>
    <property type="match status" value="1"/>
</dbReference>
<evidence type="ECO:0000256" key="6">
    <source>
        <dbReference type="ARBA" id="ARBA00022485"/>
    </source>
</evidence>
<protein>
    <recommendedName>
        <fullName evidence="5">Oxygen sensor histidine kinase NreB</fullName>
        <ecNumber evidence="4">2.7.13.3</ecNumber>
    </recommendedName>
    <alternativeName>
        <fullName evidence="18">Nitrogen regulation protein B</fullName>
    </alternativeName>
</protein>
<dbReference type="InterPro" id="IPR011712">
    <property type="entry name" value="Sig_transdc_His_kin_sub3_dim/P"/>
</dbReference>
<keyword evidence="23" id="KW-1185">Reference proteome</keyword>
<dbReference type="PANTHER" id="PTHR24421">
    <property type="entry name" value="NITRATE/NITRITE SENSOR PROTEIN NARX-RELATED"/>
    <property type="match status" value="1"/>
</dbReference>
<evidence type="ECO:0000256" key="7">
    <source>
        <dbReference type="ARBA" id="ARBA00022490"/>
    </source>
</evidence>
<evidence type="ECO:0000256" key="9">
    <source>
        <dbReference type="ARBA" id="ARBA00022679"/>
    </source>
</evidence>
<evidence type="ECO:0000256" key="2">
    <source>
        <dbReference type="ARBA" id="ARBA00001966"/>
    </source>
</evidence>
<dbReference type="InterPro" id="IPR050482">
    <property type="entry name" value="Sensor_HK_TwoCompSys"/>
</dbReference>
<evidence type="ECO:0000256" key="12">
    <source>
        <dbReference type="ARBA" id="ARBA00022777"/>
    </source>
</evidence>
<dbReference type="GO" id="GO:0005524">
    <property type="term" value="F:ATP binding"/>
    <property type="evidence" value="ECO:0007669"/>
    <property type="project" value="UniProtKB-KW"/>
</dbReference>
<dbReference type="eggNOG" id="COG0457">
    <property type="taxonomic scope" value="Bacteria"/>
</dbReference>
<keyword evidence="13" id="KW-0067">ATP-binding</keyword>
<keyword evidence="10" id="KW-0479">Metal-binding</keyword>
<proteinExistence type="predicted"/>
<keyword evidence="20" id="KW-1133">Transmembrane helix</keyword>
<feature type="coiled-coil region" evidence="19">
    <location>
        <begin position="406"/>
        <end position="449"/>
    </location>
</feature>
<dbReference type="Proteomes" id="UP000028007">
    <property type="component" value="Unassembled WGS sequence"/>
</dbReference>
<feature type="transmembrane region" description="Helical" evidence="20">
    <location>
        <begin position="380"/>
        <end position="399"/>
    </location>
</feature>
<comment type="caution">
    <text evidence="22">The sequence shown here is derived from an EMBL/GenBank/DDBJ whole genome shotgun (WGS) entry which is preliminary data.</text>
</comment>
<dbReference type="InterPro" id="IPR003594">
    <property type="entry name" value="HATPase_dom"/>
</dbReference>
<evidence type="ECO:0000256" key="15">
    <source>
        <dbReference type="ARBA" id="ARBA00023012"/>
    </source>
</evidence>
<dbReference type="Pfam" id="PF02518">
    <property type="entry name" value="HATPase_c"/>
    <property type="match status" value="1"/>
</dbReference>
<dbReference type="EMBL" id="JNFF01000017">
    <property type="protein sequence ID" value="KEQ31347.1"/>
    <property type="molecule type" value="Genomic_DNA"/>
</dbReference>
<dbReference type="PRINTS" id="PR00344">
    <property type="entry name" value="BCTRLSENSOR"/>
</dbReference>
<dbReference type="InterPro" id="IPR036890">
    <property type="entry name" value="HATPase_C_sf"/>
</dbReference>
<dbReference type="GO" id="GO:0046983">
    <property type="term" value="F:protein dimerization activity"/>
    <property type="evidence" value="ECO:0007669"/>
    <property type="project" value="InterPro"/>
</dbReference>
<evidence type="ECO:0000256" key="17">
    <source>
        <dbReference type="ARBA" id="ARBA00024827"/>
    </source>
</evidence>
<keyword evidence="12" id="KW-0418">Kinase</keyword>
<feature type="domain" description="Histidine kinase" evidence="21">
    <location>
        <begin position="553"/>
        <end position="643"/>
    </location>
</feature>
<evidence type="ECO:0000256" key="8">
    <source>
        <dbReference type="ARBA" id="ARBA00022553"/>
    </source>
</evidence>
<keyword evidence="8" id="KW-0597">Phosphoprotein</keyword>
<feature type="coiled-coil region" evidence="19">
    <location>
        <begin position="337"/>
        <end position="364"/>
    </location>
</feature>
<dbReference type="SUPFAM" id="SSF55874">
    <property type="entry name" value="ATPase domain of HSP90 chaperone/DNA topoisomerase II/histidine kinase"/>
    <property type="match status" value="1"/>
</dbReference>
<keyword evidence="14" id="KW-0408">Iron</keyword>
<dbReference type="Gene3D" id="1.25.40.10">
    <property type="entry name" value="Tetratricopeptide repeat domain"/>
    <property type="match status" value="2"/>
</dbReference>
<evidence type="ECO:0000256" key="4">
    <source>
        <dbReference type="ARBA" id="ARBA00012438"/>
    </source>
</evidence>
<keyword evidence="9" id="KW-0808">Transferase</keyword>
<dbReference type="InterPro" id="IPR005467">
    <property type="entry name" value="His_kinase_dom"/>
</dbReference>
<evidence type="ECO:0000256" key="13">
    <source>
        <dbReference type="ARBA" id="ARBA00022840"/>
    </source>
</evidence>
<keyword evidence="15" id="KW-0902">Two-component regulatory system</keyword>